<dbReference type="InterPro" id="IPR001387">
    <property type="entry name" value="Cro/C1-type_HTH"/>
</dbReference>
<dbReference type="GO" id="GO:0003677">
    <property type="term" value="F:DNA binding"/>
    <property type="evidence" value="ECO:0007669"/>
    <property type="project" value="InterPro"/>
</dbReference>
<dbReference type="Pfam" id="PF19054">
    <property type="entry name" value="DUF5753"/>
    <property type="match status" value="1"/>
</dbReference>
<evidence type="ECO:0000313" key="2">
    <source>
        <dbReference type="EMBL" id="NIY65633.1"/>
    </source>
</evidence>
<sequence length="306" mass="35449">MTATGRPDAESRPVQRYLQQQKAGQTSLRILLGVQLRRLRRESGFSLEQAAKCFDGTVNAARTKIQRLEHGDTGCQEDVLAKLLDHYGVTDAEERDDYLELASRAAVQPWWYEYNEVVEKWFRRHIDLEREAHTIRTYEVHFIPGLLQTEAYARAVTEFGYPHLPARKIERLVELRMVRQEILTHEDAPRLWCVVDEGTLRREWGGQAVLREQLEHLLRIVELPRVSIQVAPGRSPVTGNHPISLLQFTEPDLPDLVYLEQFSNAVYHHKQNHLDQYTMIMDRLSAEALDPEETPAFLEKLLAQLP</sequence>
<feature type="domain" description="HTH cro/C1-type" evidence="1">
    <location>
        <begin position="35"/>
        <end position="94"/>
    </location>
</feature>
<dbReference type="Proteomes" id="UP000536624">
    <property type="component" value="Unassembled WGS sequence"/>
</dbReference>
<accession>A0A7X6AX57</accession>
<proteinExistence type="predicted"/>
<dbReference type="RefSeq" id="WP_167501691.1">
    <property type="nucleotide sequence ID" value="NZ_JAALLH010000001.1"/>
</dbReference>
<dbReference type="CDD" id="cd00093">
    <property type="entry name" value="HTH_XRE"/>
    <property type="match status" value="1"/>
</dbReference>
<name>A0A7X6AX57_STRMQ</name>
<dbReference type="Gene3D" id="1.10.260.40">
    <property type="entry name" value="lambda repressor-like DNA-binding domains"/>
    <property type="match status" value="1"/>
</dbReference>
<dbReference type="EMBL" id="JAALLH010000001">
    <property type="protein sequence ID" value="NIY65633.1"/>
    <property type="molecule type" value="Genomic_DNA"/>
</dbReference>
<reference evidence="2 3" key="1">
    <citation type="submission" date="2020-02" db="EMBL/GenBank/DDBJ databases">
        <title>Streptomyces malaysiensis DSM14702 (JHCC583434, PFL_A843) Genome sequencing and assembly.</title>
        <authorList>
            <person name="Samborskyy M."/>
        </authorList>
    </citation>
    <scope>NUCLEOTIDE SEQUENCE [LARGE SCALE GENOMIC DNA]</scope>
    <source>
        <strain evidence="2 3">DSM 14702</strain>
    </source>
</reference>
<dbReference type="AlphaFoldDB" id="A0A7X6AX57"/>
<dbReference type="SUPFAM" id="SSF47413">
    <property type="entry name" value="lambda repressor-like DNA-binding domains"/>
    <property type="match status" value="1"/>
</dbReference>
<dbReference type="Pfam" id="PF13560">
    <property type="entry name" value="HTH_31"/>
    <property type="match status" value="1"/>
</dbReference>
<dbReference type="InterPro" id="IPR010982">
    <property type="entry name" value="Lambda_DNA-bd_dom_sf"/>
</dbReference>
<evidence type="ECO:0000259" key="1">
    <source>
        <dbReference type="SMART" id="SM00530"/>
    </source>
</evidence>
<organism evidence="2 3">
    <name type="scientific">Streptomyces malaysiensis</name>
    <dbReference type="NCBI Taxonomy" id="92644"/>
    <lineage>
        <taxon>Bacteria</taxon>
        <taxon>Bacillati</taxon>
        <taxon>Actinomycetota</taxon>
        <taxon>Actinomycetes</taxon>
        <taxon>Kitasatosporales</taxon>
        <taxon>Streptomycetaceae</taxon>
        <taxon>Streptomyces</taxon>
        <taxon>Streptomyces violaceusniger group</taxon>
    </lineage>
</organism>
<dbReference type="SMART" id="SM00530">
    <property type="entry name" value="HTH_XRE"/>
    <property type="match status" value="1"/>
</dbReference>
<gene>
    <name evidence="2" type="ORF">SMALB_3638</name>
</gene>
<protein>
    <submittedName>
        <fullName evidence="2">XRE family transcriptional regulator</fullName>
    </submittedName>
</protein>
<evidence type="ECO:0000313" key="3">
    <source>
        <dbReference type="Proteomes" id="UP000536624"/>
    </source>
</evidence>
<comment type="caution">
    <text evidence="2">The sequence shown here is derived from an EMBL/GenBank/DDBJ whole genome shotgun (WGS) entry which is preliminary data.</text>
</comment>
<dbReference type="InterPro" id="IPR043917">
    <property type="entry name" value="DUF5753"/>
</dbReference>